<organism evidence="1 2">
    <name type="scientific">Solanum commersonii</name>
    <name type="common">Commerson's wild potato</name>
    <name type="synonym">Commerson's nightshade</name>
    <dbReference type="NCBI Taxonomy" id="4109"/>
    <lineage>
        <taxon>Eukaryota</taxon>
        <taxon>Viridiplantae</taxon>
        <taxon>Streptophyta</taxon>
        <taxon>Embryophyta</taxon>
        <taxon>Tracheophyta</taxon>
        <taxon>Spermatophyta</taxon>
        <taxon>Magnoliopsida</taxon>
        <taxon>eudicotyledons</taxon>
        <taxon>Gunneridae</taxon>
        <taxon>Pentapetalae</taxon>
        <taxon>asterids</taxon>
        <taxon>lamiids</taxon>
        <taxon>Solanales</taxon>
        <taxon>Solanaceae</taxon>
        <taxon>Solanoideae</taxon>
        <taxon>Solaneae</taxon>
        <taxon>Solanum</taxon>
    </lineage>
</organism>
<keyword evidence="2" id="KW-1185">Reference proteome</keyword>
<evidence type="ECO:0000313" key="2">
    <source>
        <dbReference type="Proteomes" id="UP000824120"/>
    </source>
</evidence>
<proteinExistence type="predicted"/>
<dbReference type="AlphaFoldDB" id="A0A9J6AAP7"/>
<dbReference type="OrthoDB" id="1642709at2759"/>
<reference evidence="1 2" key="1">
    <citation type="submission" date="2020-09" db="EMBL/GenBank/DDBJ databases">
        <title>De no assembly of potato wild relative species, Solanum commersonii.</title>
        <authorList>
            <person name="Cho K."/>
        </authorList>
    </citation>
    <scope>NUCLEOTIDE SEQUENCE [LARGE SCALE GENOMIC DNA]</scope>
    <source>
        <strain evidence="1">LZ3.2</strain>
        <tissue evidence="1">Leaf</tissue>
    </source>
</reference>
<accession>A0A9J6AAP7</accession>
<dbReference type="EMBL" id="JACXVP010000002">
    <property type="protein sequence ID" value="KAG5621545.1"/>
    <property type="molecule type" value="Genomic_DNA"/>
</dbReference>
<comment type="caution">
    <text evidence="1">The sequence shown here is derived from an EMBL/GenBank/DDBJ whole genome shotgun (WGS) entry which is preliminary data.</text>
</comment>
<sequence>MFTYDHDENVLQAFCENWRPSTNIVSTFVGELSIYLWNLRTIGGLPVHGSFYDEMIKGSLFSQEAAPSCFRRSTDLPMVPSTKSLFVNGQSFGLWGRENMPSLRQGHLRIVQNQG</sequence>
<dbReference type="Proteomes" id="UP000824120">
    <property type="component" value="Chromosome 2"/>
</dbReference>
<name>A0A9J6AAP7_SOLCO</name>
<evidence type="ECO:0000313" key="1">
    <source>
        <dbReference type="EMBL" id="KAG5621545.1"/>
    </source>
</evidence>
<protein>
    <submittedName>
        <fullName evidence="1">Uncharacterized protein</fullName>
    </submittedName>
</protein>
<gene>
    <name evidence="1" type="ORF">H5410_006763</name>
</gene>